<organism evidence="3">
    <name type="scientific">uncultured Arthrobacter sp</name>
    <dbReference type="NCBI Taxonomy" id="114050"/>
    <lineage>
        <taxon>Bacteria</taxon>
        <taxon>Bacillati</taxon>
        <taxon>Actinomycetota</taxon>
        <taxon>Actinomycetes</taxon>
        <taxon>Micrococcales</taxon>
        <taxon>Micrococcaceae</taxon>
        <taxon>Arthrobacter</taxon>
        <taxon>environmental samples</taxon>
    </lineage>
</organism>
<accession>A0A6J4HMG4</accession>
<dbReference type="Pfam" id="PF07510">
    <property type="entry name" value="GmrSD_C"/>
    <property type="match status" value="1"/>
</dbReference>
<dbReference type="RefSeq" id="WP_294565345.1">
    <property type="nucleotide sequence ID" value="NZ_CADCTE010000057.1"/>
</dbReference>
<protein>
    <submittedName>
        <fullName evidence="3">Putative secreted protein</fullName>
    </submittedName>
</protein>
<reference evidence="3" key="1">
    <citation type="submission" date="2020-02" db="EMBL/GenBank/DDBJ databases">
        <authorList>
            <person name="Meier V. D."/>
        </authorList>
    </citation>
    <scope>NUCLEOTIDE SEQUENCE</scope>
    <source>
        <strain evidence="3">AVDCRST_MAG83</strain>
    </source>
</reference>
<proteinExistence type="predicted"/>
<name>A0A6J4HMG4_9MICC</name>
<dbReference type="PANTHER" id="PTHR24094:SF15">
    <property type="entry name" value="AMP-DEPENDENT SYNTHETASE_LIGASE DOMAIN-CONTAINING PROTEIN-RELATED"/>
    <property type="match status" value="1"/>
</dbReference>
<evidence type="ECO:0000313" key="3">
    <source>
        <dbReference type="EMBL" id="CAA9226449.1"/>
    </source>
</evidence>
<dbReference type="InterPro" id="IPR011089">
    <property type="entry name" value="GmrSD_C"/>
</dbReference>
<feature type="domain" description="GmrSD restriction endonucleases C-terminal" evidence="2">
    <location>
        <begin position="86"/>
        <end position="213"/>
    </location>
</feature>
<dbReference type="PANTHER" id="PTHR24094">
    <property type="entry name" value="SECRETED PROTEIN"/>
    <property type="match status" value="1"/>
</dbReference>
<dbReference type="EMBL" id="CADCTE010000057">
    <property type="protein sequence ID" value="CAA9226449.1"/>
    <property type="molecule type" value="Genomic_DNA"/>
</dbReference>
<evidence type="ECO:0000256" key="1">
    <source>
        <dbReference type="SAM" id="SignalP"/>
    </source>
</evidence>
<evidence type="ECO:0000259" key="2">
    <source>
        <dbReference type="Pfam" id="PF07510"/>
    </source>
</evidence>
<feature type="signal peptide" evidence="1">
    <location>
        <begin position="1"/>
        <end position="23"/>
    </location>
</feature>
<gene>
    <name evidence="3" type="ORF">AVDCRST_MAG83-785</name>
</gene>
<sequence>MNIKSGFLALLAAGLLVTAVAPAAAPASAAPAAASASSADVTTLQEAVRALPVAAEDNLGFDRDRYFGHWVDADGDCQDTRAEVLVQESKGSPNYTSAQRCTVANSRWVTGFDNRTHKSATTVQIDHTVPAHEAWGSGARSWTQDRRIAFYNDLGYPGSLNAQPGTLTKAKQTSGPEGWVPPSNRCTYIAQWITVKTRWGLTVDSSEKAALVRSADACPTSRLSITKI</sequence>
<keyword evidence="1" id="KW-0732">Signal</keyword>
<feature type="chain" id="PRO_5039210012" evidence="1">
    <location>
        <begin position="24"/>
        <end position="228"/>
    </location>
</feature>
<dbReference type="AlphaFoldDB" id="A0A6J4HMG4"/>